<dbReference type="EMBL" id="CP003587">
    <property type="protein sequence ID" value="AGY59356.1"/>
    <property type="molecule type" value="Genomic_DNA"/>
</dbReference>
<dbReference type="KEGG" id="glj:GKIL_3110"/>
<dbReference type="AlphaFoldDB" id="U5QKC8"/>
<gene>
    <name evidence="1" type="ORF">GKIL_3110</name>
</gene>
<sequence>MYLTTGFEPEYVQARKALLDVLEALGKHREAVVLVGAQAIYLRTGESDLAVAPYTTDADLMINSTILTDKPLLEEVLEAAGFKLETPPGAWKSSGDIAIDFMVPESLSGQGRRGADLGNHGRRVARRTLGLEAALVDQDVQIIGALEDTDTRKFEIRVAGPGALLIAKLYKIEERIEKPHRLSNKDALDVYRLLRETSVDTMAATMKKLLADKRSQEITEQGIRYLEELFTSATARGAAMAGEAAHPLVDSGEIAASSAALAKELLVEILEN</sequence>
<dbReference type="HOGENOM" id="CLU_083905_0_0_3"/>
<evidence type="ECO:0008006" key="3">
    <source>
        <dbReference type="Google" id="ProtNLM"/>
    </source>
</evidence>
<evidence type="ECO:0000313" key="2">
    <source>
        <dbReference type="Proteomes" id="UP000017396"/>
    </source>
</evidence>
<organism evidence="1 2">
    <name type="scientific">Gloeobacter kilaueensis (strain ATCC BAA-2537 / CCAP 1431/1 / ULC 316 / JS1)</name>
    <dbReference type="NCBI Taxonomy" id="1183438"/>
    <lineage>
        <taxon>Bacteria</taxon>
        <taxon>Bacillati</taxon>
        <taxon>Cyanobacteriota</taxon>
        <taxon>Cyanophyceae</taxon>
        <taxon>Gloeobacterales</taxon>
        <taxon>Gloeobacteraceae</taxon>
        <taxon>Gloeobacter</taxon>
    </lineage>
</organism>
<name>U5QKC8_GLOK1</name>
<accession>U5QKC8</accession>
<dbReference type="RefSeq" id="WP_023174613.1">
    <property type="nucleotide sequence ID" value="NC_022600.1"/>
</dbReference>
<dbReference type="STRING" id="1183438.GKIL_3110"/>
<dbReference type="Proteomes" id="UP000017396">
    <property type="component" value="Chromosome"/>
</dbReference>
<dbReference type="eggNOG" id="ENOG5031CYZ">
    <property type="taxonomic scope" value="Bacteria"/>
</dbReference>
<keyword evidence="2" id="KW-1185">Reference proteome</keyword>
<proteinExistence type="predicted"/>
<protein>
    <recommendedName>
        <fullName evidence="3">Nucleotidyltransferase</fullName>
    </recommendedName>
</protein>
<reference evidence="1 2" key="1">
    <citation type="journal article" date="2013" name="PLoS ONE">
        <title>Cultivation and Complete Genome Sequencing of Gloeobacter kilaueensis sp. nov., from a Lava Cave in Kilauea Caldera, Hawai'i.</title>
        <authorList>
            <person name="Saw J.H."/>
            <person name="Schatz M."/>
            <person name="Brown M.V."/>
            <person name="Kunkel D.D."/>
            <person name="Foster J.S."/>
            <person name="Shick H."/>
            <person name="Christensen S."/>
            <person name="Hou S."/>
            <person name="Wan X."/>
            <person name="Donachie S.P."/>
        </authorList>
    </citation>
    <scope>NUCLEOTIDE SEQUENCE [LARGE SCALE GENOMIC DNA]</scope>
    <source>
        <strain evidence="2">JS</strain>
    </source>
</reference>
<evidence type="ECO:0000313" key="1">
    <source>
        <dbReference type="EMBL" id="AGY59356.1"/>
    </source>
</evidence>
<dbReference type="OrthoDB" id="3515986at2"/>